<dbReference type="Proteomes" id="UP000887569">
    <property type="component" value="Unplaced"/>
</dbReference>
<evidence type="ECO:0000256" key="8">
    <source>
        <dbReference type="ARBA" id="ARBA00023163"/>
    </source>
</evidence>
<keyword evidence="8" id="KW-0804">Transcription</keyword>
<dbReference type="WBParaSite" id="PgR002_g189_t06">
    <property type="protein sequence ID" value="PgR002_g189_t06"/>
    <property type="gene ID" value="PgR002_g189"/>
</dbReference>
<name>A0A915A7E4_PARUN</name>
<dbReference type="PANTHER" id="PTHR24083">
    <property type="entry name" value="NUCLEAR HORMONE RECEPTOR"/>
    <property type="match status" value="1"/>
</dbReference>
<keyword evidence="5" id="KW-0862">Zinc</keyword>
<dbReference type="PRINTS" id="PR00047">
    <property type="entry name" value="STROIDFINGER"/>
</dbReference>
<dbReference type="InterPro" id="IPR000536">
    <property type="entry name" value="Nucl_hrmn_rcpt_lig-bd"/>
</dbReference>
<keyword evidence="3" id="KW-0479">Metal-binding</keyword>
<dbReference type="InterPro" id="IPR049636">
    <property type="entry name" value="HNF4-like_DBD"/>
</dbReference>
<dbReference type="GO" id="GO:0005634">
    <property type="term" value="C:nucleus"/>
    <property type="evidence" value="ECO:0007669"/>
    <property type="project" value="UniProtKB-SubCell"/>
</dbReference>
<comment type="similarity">
    <text evidence="2">Belongs to the nuclear hormone receptor family.</text>
</comment>
<evidence type="ECO:0000256" key="9">
    <source>
        <dbReference type="ARBA" id="ARBA00023170"/>
    </source>
</evidence>
<dbReference type="Pfam" id="PF00104">
    <property type="entry name" value="Hormone_recep"/>
    <property type="match status" value="1"/>
</dbReference>
<evidence type="ECO:0000259" key="12">
    <source>
        <dbReference type="PROSITE" id="PS51843"/>
    </source>
</evidence>
<dbReference type="InterPro" id="IPR001723">
    <property type="entry name" value="Nuclear_hrmn_rcpt"/>
</dbReference>
<dbReference type="SMART" id="SM00399">
    <property type="entry name" value="ZnF_C4"/>
    <property type="match status" value="1"/>
</dbReference>
<keyword evidence="10" id="KW-0539">Nucleus</keyword>
<reference evidence="14 15" key="1">
    <citation type="submission" date="2022-11" db="UniProtKB">
        <authorList>
            <consortium name="WormBaseParasite"/>
        </authorList>
    </citation>
    <scope>IDENTIFICATION</scope>
</reference>
<comment type="subcellular location">
    <subcellularLocation>
        <location evidence="1">Nucleus</location>
    </subcellularLocation>
</comment>
<sequence>MSSVSLEDYSELETPDSTIPSSLIFADGIDETSREIDGNDFALHIIRKDSSDLIHSKDRATTNKNCPLFCMVCAGRASGHHYDVASCNGCKAFFRRSYISGKRYKCKMSRKCSITEGKRTLCRACRYNKCVEVGMRPELMQFPSDVTSGQSVHVGAPKSPQHSETFAIQPASSNSLRFDESEYGAIIGTLVYNETKCNFLRHSTFDPTCTTSSLTDLINAPSELGNLHTYQLIRNWPKQQPPSLDYHGQQQFLEYSTSKLWILCDYVLNVEFAKTLTFFQRLSFNDKLLLLKNAALVNCSLVQSYYSYVNKSNTVVFPDGIFPILFTKSPLPVEVMMRCRGVESLIRSKIDKCEYVLLKAMVFTHYPSEGMSVEGRTLLEKEREKIAKVLFSYTNARYGATAGSCRFATLVALVGTFFQLADKHRQFHTLLTVTWNLSNHPSKLFHEIHA</sequence>
<dbReference type="SMART" id="SM00430">
    <property type="entry name" value="HOLI"/>
    <property type="match status" value="1"/>
</dbReference>
<evidence type="ECO:0000256" key="2">
    <source>
        <dbReference type="ARBA" id="ARBA00005993"/>
    </source>
</evidence>
<evidence type="ECO:0000256" key="7">
    <source>
        <dbReference type="ARBA" id="ARBA00023125"/>
    </source>
</evidence>
<dbReference type="Pfam" id="PF00105">
    <property type="entry name" value="zf-C4"/>
    <property type="match status" value="1"/>
</dbReference>
<dbReference type="InterPro" id="IPR050274">
    <property type="entry name" value="Nuclear_hormone_rcpt_NR2"/>
</dbReference>
<dbReference type="GO" id="GO:0003700">
    <property type="term" value="F:DNA-binding transcription factor activity"/>
    <property type="evidence" value="ECO:0007669"/>
    <property type="project" value="InterPro"/>
</dbReference>
<keyword evidence="13" id="KW-1185">Reference proteome</keyword>
<dbReference type="PRINTS" id="PR00398">
    <property type="entry name" value="STRDHORMONER"/>
</dbReference>
<proteinExistence type="inferred from homology"/>
<dbReference type="InterPro" id="IPR001628">
    <property type="entry name" value="Znf_hrmn_rcpt"/>
</dbReference>
<dbReference type="WBParaSite" id="PgR002_g189_t04">
    <property type="protein sequence ID" value="PgR002_g189_t04"/>
    <property type="gene ID" value="PgR002_g189"/>
</dbReference>
<dbReference type="GO" id="GO:0000978">
    <property type="term" value="F:RNA polymerase II cis-regulatory region sequence-specific DNA binding"/>
    <property type="evidence" value="ECO:0007669"/>
    <property type="project" value="InterPro"/>
</dbReference>
<evidence type="ECO:0000259" key="11">
    <source>
        <dbReference type="PROSITE" id="PS51030"/>
    </source>
</evidence>
<evidence type="ECO:0000256" key="5">
    <source>
        <dbReference type="ARBA" id="ARBA00022833"/>
    </source>
</evidence>
<dbReference type="PROSITE" id="PS51030">
    <property type="entry name" value="NUCLEAR_REC_DBD_2"/>
    <property type="match status" value="1"/>
</dbReference>
<organism evidence="13 15">
    <name type="scientific">Parascaris univalens</name>
    <name type="common">Nematode worm</name>
    <dbReference type="NCBI Taxonomy" id="6257"/>
    <lineage>
        <taxon>Eukaryota</taxon>
        <taxon>Metazoa</taxon>
        <taxon>Ecdysozoa</taxon>
        <taxon>Nematoda</taxon>
        <taxon>Chromadorea</taxon>
        <taxon>Rhabditida</taxon>
        <taxon>Spirurina</taxon>
        <taxon>Ascaridomorpha</taxon>
        <taxon>Ascaridoidea</taxon>
        <taxon>Ascarididae</taxon>
        <taxon>Parascaris</taxon>
    </lineage>
</organism>
<keyword evidence="7" id="KW-0238">DNA-binding</keyword>
<dbReference type="AlphaFoldDB" id="A0A915A7E4"/>
<feature type="domain" description="Nuclear receptor" evidence="11">
    <location>
        <begin position="67"/>
        <end position="142"/>
    </location>
</feature>
<dbReference type="GO" id="GO:0008270">
    <property type="term" value="F:zinc ion binding"/>
    <property type="evidence" value="ECO:0007669"/>
    <property type="project" value="UniProtKB-KW"/>
</dbReference>
<evidence type="ECO:0000256" key="6">
    <source>
        <dbReference type="ARBA" id="ARBA00023015"/>
    </source>
</evidence>
<accession>A0A915A7E4</accession>
<evidence type="ECO:0000313" key="14">
    <source>
        <dbReference type="WBParaSite" id="PgR002_g189_t04"/>
    </source>
</evidence>
<evidence type="ECO:0000256" key="4">
    <source>
        <dbReference type="ARBA" id="ARBA00022771"/>
    </source>
</evidence>
<dbReference type="SUPFAM" id="SSF57716">
    <property type="entry name" value="Glucocorticoid receptor-like (DNA-binding domain)"/>
    <property type="match status" value="1"/>
</dbReference>
<keyword evidence="9" id="KW-0675">Receptor</keyword>
<feature type="domain" description="NR LBD" evidence="12">
    <location>
        <begin position="209"/>
        <end position="450"/>
    </location>
</feature>
<dbReference type="Gene3D" id="3.30.50.10">
    <property type="entry name" value="Erythroid Transcription Factor GATA-1, subunit A"/>
    <property type="match status" value="1"/>
</dbReference>
<keyword evidence="4" id="KW-0863">Zinc-finger</keyword>
<evidence type="ECO:0000256" key="10">
    <source>
        <dbReference type="ARBA" id="ARBA00023242"/>
    </source>
</evidence>
<dbReference type="Gene3D" id="1.10.565.10">
    <property type="entry name" value="Retinoid X Receptor"/>
    <property type="match status" value="1"/>
</dbReference>
<evidence type="ECO:0000256" key="3">
    <source>
        <dbReference type="ARBA" id="ARBA00022723"/>
    </source>
</evidence>
<evidence type="ECO:0000256" key="1">
    <source>
        <dbReference type="ARBA" id="ARBA00004123"/>
    </source>
</evidence>
<dbReference type="FunFam" id="3.30.50.10:FF:000030">
    <property type="entry name" value="Nuclear Hormone Receptor family"/>
    <property type="match status" value="1"/>
</dbReference>
<keyword evidence="6" id="KW-0805">Transcription regulation</keyword>
<dbReference type="CDD" id="cd06960">
    <property type="entry name" value="NR_DBD_HNF4A"/>
    <property type="match status" value="1"/>
</dbReference>
<protein>
    <submittedName>
        <fullName evidence="14 15">NR LBD domain-containing protein</fullName>
    </submittedName>
</protein>
<dbReference type="WBParaSite" id="PgR002_g189_t05">
    <property type="protein sequence ID" value="PgR002_g189_t05"/>
    <property type="gene ID" value="PgR002_g189"/>
</dbReference>
<evidence type="ECO:0000313" key="13">
    <source>
        <dbReference type="Proteomes" id="UP000887569"/>
    </source>
</evidence>
<dbReference type="SUPFAM" id="SSF48508">
    <property type="entry name" value="Nuclear receptor ligand-binding domain"/>
    <property type="match status" value="1"/>
</dbReference>
<dbReference type="PROSITE" id="PS51843">
    <property type="entry name" value="NR_LBD"/>
    <property type="match status" value="1"/>
</dbReference>
<evidence type="ECO:0000313" key="15">
    <source>
        <dbReference type="WBParaSite" id="PgR002_g189_t05"/>
    </source>
</evidence>
<dbReference type="InterPro" id="IPR013088">
    <property type="entry name" value="Znf_NHR/GATA"/>
</dbReference>
<dbReference type="InterPro" id="IPR035500">
    <property type="entry name" value="NHR-like_dom_sf"/>
</dbReference>